<keyword evidence="1" id="KW-0732">Signal</keyword>
<keyword evidence="3" id="KW-1185">Reference proteome</keyword>
<comment type="caution">
    <text evidence="2">The sequence shown here is derived from an EMBL/GenBank/DDBJ whole genome shotgun (WGS) entry which is preliminary data.</text>
</comment>
<dbReference type="AlphaFoldDB" id="A0A398BPP4"/>
<dbReference type="PANTHER" id="PTHR35271">
    <property type="entry name" value="ABC TRANSPORTER, SUBSTRATE-BINDING LIPOPROTEIN-RELATED"/>
    <property type="match status" value="1"/>
</dbReference>
<dbReference type="Proteomes" id="UP000266016">
    <property type="component" value="Unassembled WGS sequence"/>
</dbReference>
<dbReference type="PROSITE" id="PS51257">
    <property type="entry name" value="PROKAR_LIPOPROTEIN"/>
    <property type="match status" value="1"/>
</dbReference>
<name>A0A398BPP4_9BACI</name>
<evidence type="ECO:0000313" key="3">
    <source>
        <dbReference type="Proteomes" id="UP000266016"/>
    </source>
</evidence>
<feature type="chain" id="PRO_5038399759" evidence="1">
    <location>
        <begin position="21"/>
        <end position="332"/>
    </location>
</feature>
<dbReference type="PANTHER" id="PTHR35271:SF1">
    <property type="entry name" value="ABC TRANSPORTER, SUBSTRATE-BINDING LIPOPROTEIN"/>
    <property type="match status" value="1"/>
</dbReference>
<proteinExistence type="predicted"/>
<dbReference type="RefSeq" id="WP_119115432.1">
    <property type="nucleotide sequence ID" value="NZ_QWVS01000002.1"/>
</dbReference>
<sequence>MKKKLYSAAAITLVTSALLAGCGSDSSSEDTKKGDSGEKTYQVGVTQIVQHASLDEATKGFQDALKESDLNVEFDVQNAQNDQSNNQTIAKNFVSDKVDLIFANSTPSALGAKNATSDIPIVFTSVTDPIEAELVTSLEKPGANVTGTTDSHPDAIANTVKFIAEELGAKTIGTVYNAGEKNSIVQVENMKAEAKKSGVKVAEASVSTSADVKKAAESLIGKVDAFYIVTDNTVVSALESVVGVANDKDIPLFVGELDSVERGGFAAYGFSYYDIGFEAGEKAVEILKDGKKPGDIPVSYPQNLKLVINETAAKEMGVEIKDEWKKEAELVK</sequence>
<organism evidence="2 3">
    <name type="scientific">Peribacillus asahii</name>
    <dbReference type="NCBI Taxonomy" id="228899"/>
    <lineage>
        <taxon>Bacteria</taxon>
        <taxon>Bacillati</taxon>
        <taxon>Bacillota</taxon>
        <taxon>Bacilli</taxon>
        <taxon>Bacillales</taxon>
        <taxon>Bacillaceae</taxon>
        <taxon>Peribacillus</taxon>
    </lineage>
</organism>
<reference evidence="2 3" key="1">
    <citation type="submission" date="2018-08" db="EMBL/GenBank/DDBJ databases">
        <title>Bacillus jemisoniae sp. nov., Bacillus chryseoplanitiae sp. nov., Bacillus resnikiae sp. nov., and Bacillus frankliniae sp. nov., isolated from Viking spacecraft and associated surfaces.</title>
        <authorList>
            <person name="Seuylemezian A."/>
            <person name="Vaishampayan P."/>
        </authorList>
    </citation>
    <scope>NUCLEOTIDE SEQUENCE [LARGE SCALE GENOMIC DNA]</scope>
    <source>
        <strain evidence="2 3">MA001</strain>
    </source>
</reference>
<gene>
    <name evidence="2" type="ORF">D1953_01805</name>
</gene>
<dbReference type="SUPFAM" id="SSF53822">
    <property type="entry name" value="Periplasmic binding protein-like I"/>
    <property type="match status" value="1"/>
</dbReference>
<protein>
    <submittedName>
        <fullName evidence="2">ABC transporter substrate-binding protein</fullName>
    </submittedName>
</protein>
<dbReference type="Gene3D" id="3.40.50.2300">
    <property type="match status" value="2"/>
</dbReference>
<accession>A0A398BPP4</accession>
<dbReference type="CDD" id="cd06325">
    <property type="entry name" value="PBP1_ABC_unchar_transporter"/>
    <property type="match status" value="1"/>
</dbReference>
<dbReference type="InterPro" id="IPR007487">
    <property type="entry name" value="ABC_transpt-TYRBP-like"/>
</dbReference>
<dbReference type="InterPro" id="IPR028082">
    <property type="entry name" value="Peripla_BP_I"/>
</dbReference>
<dbReference type="Pfam" id="PF04392">
    <property type="entry name" value="ABC_sub_bind"/>
    <property type="match status" value="1"/>
</dbReference>
<evidence type="ECO:0000313" key="2">
    <source>
        <dbReference type="EMBL" id="RID89323.1"/>
    </source>
</evidence>
<feature type="signal peptide" evidence="1">
    <location>
        <begin position="1"/>
        <end position="20"/>
    </location>
</feature>
<dbReference type="EMBL" id="QWVS01000002">
    <property type="protein sequence ID" value="RID89323.1"/>
    <property type="molecule type" value="Genomic_DNA"/>
</dbReference>
<evidence type="ECO:0000256" key="1">
    <source>
        <dbReference type="SAM" id="SignalP"/>
    </source>
</evidence>